<dbReference type="GO" id="GO:0055085">
    <property type="term" value="P:transmembrane transport"/>
    <property type="evidence" value="ECO:0007669"/>
    <property type="project" value="InterPro"/>
</dbReference>
<keyword evidence="7 8" id="KW-0472">Membrane</keyword>
<feature type="transmembrane region" description="Helical" evidence="8">
    <location>
        <begin position="243"/>
        <end position="262"/>
    </location>
</feature>
<comment type="similarity">
    <text evidence="8">Belongs to the binding-protein-dependent transport system permease family.</text>
</comment>
<evidence type="ECO:0000256" key="2">
    <source>
        <dbReference type="ARBA" id="ARBA00022448"/>
    </source>
</evidence>
<proteinExistence type="inferred from homology"/>
<evidence type="ECO:0000256" key="4">
    <source>
        <dbReference type="ARBA" id="ARBA00022519"/>
    </source>
</evidence>
<keyword evidence="4" id="KW-0997">Cell inner membrane</keyword>
<keyword evidence="2 8" id="KW-0813">Transport</keyword>
<keyword evidence="3" id="KW-1003">Cell membrane</keyword>
<dbReference type="PANTHER" id="PTHR43357">
    <property type="entry name" value="INNER MEMBRANE ABC TRANSPORTER PERMEASE PROTEIN YDCV"/>
    <property type="match status" value="1"/>
</dbReference>
<dbReference type="RefSeq" id="WP_340331314.1">
    <property type="nucleotide sequence ID" value="NZ_JAZHOF010000008.1"/>
</dbReference>
<comment type="subcellular location">
    <subcellularLocation>
        <location evidence="1">Cell inner membrane</location>
        <topology evidence="1">Multi-pass membrane protein</topology>
    </subcellularLocation>
    <subcellularLocation>
        <location evidence="8">Cell membrane</location>
        <topology evidence="8">Multi-pass membrane protein</topology>
    </subcellularLocation>
</comment>
<feature type="transmembrane region" description="Helical" evidence="8">
    <location>
        <begin position="70"/>
        <end position="100"/>
    </location>
</feature>
<sequence>MTMRPPLRYRISRALSGTALPLYAALALLFLQLPVIIVVLASVTTTSYLTVPPVGFTLDWYWDVLGDDSYIEAIGFSLMLACVATVVSLALGTAAAYALVRRKVPGSEAIAAALMAPLVFPAVVVAVALLQYYTLVGVRGTFGALAVAHVLITLPYVMRSVLASLEGSDPSLEEAARTLGADAWTAFFKTTLPLIRPGLVAGAIFSFIVSFDNVPVSIFLVSVRRTTLPVKIFTAVEHGIDPGIAAISTMLIIATGLSLVLAERWVGFHRFA</sequence>
<gene>
    <name evidence="10" type="ORF">V3328_19120</name>
</gene>
<evidence type="ECO:0000256" key="7">
    <source>
        <dbReference type="ARBA" id="ARBA00023136"/>
    </source>
</evidence>
<reference evidence="10 11" key="1">
    <citation type="submission" date="2024-02" db="EMBL/GenBank/DDBJ databases">
        <title>Genome analysis and characterization of Microbaculum marinisediminis sp. nov., isolated from marine sediment.</title>
        <authorList>
            <person name="Du Z.-J."/>
            <person name="Ye Y.-Q."/>
            <person name="Zhang Z.-R."/>
            <person name="Yuan S.-M."/>
            <person name="Zhang X.-Y."/>
        </authorList>
    </citation>
    <scope>NUCLEOTIDE SEQUENCE [LARGE SCALE GENOMIC DNA]</scope>
    <source>
        <strain evidence="10 11">SDUM1044001</strain>
    </source>
</reference>
<dbReference type="Pfam" id="PF00528">
    <property type="entry name" value="BPD_transp_1"/>
    <property type="match status" value="1"/>
</dbReference>
<comment type="caution">
    <text evidence="10">The sequence shown here is derived from an EMBL/GenBank/DDBJ whole genome shotgun (WGS) entry which is preliminary data.</text>
</comment>
<dbReference type="GO" id="GO:0005886">
    <property type="term" value="C:plasma membrane"/>
    <property type="evidence" value="ECO:0007669"/>
    <property type="project" value="UniProtKB-SubCell"/>
</dbReference>
<keyword evidence="11" id="KW-1185">Reference proteome</keyword>
<evidence type="ECO:0000256" key="3">
    <source>
        <dbReference type="ARBA" id="ARBA00022475"/>
    </source>
</evidence>
<dbReference type="PANTHER" id="PTHR43357:SF4">
    <property type="entry name" value="INNER MEMBRANE ABC TRANSPORTER PERMEASE PROTEIN YDCV"/>
    <property type="match status" value="1"/>
</dbReference>
<dbReference type="PROSITE" id="PS50928">
    <property type="entry name" value="ABC_TM1"/>
    <property type="match status" value="1"/>
</dbReference>
<feature type="transmembrane region" description="Helical" evidence="8">
    <location>
        <begin position="20"/>
        <end position="50"/>
    </location>
</feature>
<feature type="transmembrane region" description="Helical" evidence="8">
    <location>
        <begin position="112"/>
        <end position="134"/>
    </location>
</feature>
<evidence type="ECO:0000256" key="8">
    <source>
        <dbReference type="RuleBase" id="RU363032"/>
    </source>
</evidence>
<evidence type="ECO:0000256" key="1">
    <source>
        <dbReference type="ARBA" id="ARBA00004429"/>
    </source>
</evidence>
<evidence type="ECO:0000256" key="5">
    <source>
        <dbReference type="ARBA" id="ARBA00022692"/>
    </source>
</evidence>
<feature type="transmembrane region" description="Helical" evidence="8">
    <location>
        <begin position="140"/>
        <end position="158"/>
    </location>
</feature>
<dbReference type="Proteomes" id="UP001378188">
    <property type="component" value="Unassembled WGS sequence"/>
</dbReference>
<dbReference type="InterPro" id="IPR000515">
    <property type="entry name" value="MetI-like"/>
</dbReference>
<protein>
    <submittedName>
        <fullName evidence="10">ABC transporter permease</fullName>
    </submittedName>
</protein>
<dbReference type="AlphaFoldDB" id="A0AAW9RNU8"/>
<evidence type="ECO:0000313" key="10">
    <source>
        <dbReference type="EMBL" id="MEJ8573610.1"/>
    </source>
</evidence>
<evidence type="ECO:0000259" key="9">
    <source>
        <dbReference type="PROSITE" id="PS50928"/>
    </source>
</evidence>
<feature type="transmembrane region" description="Helical" evidence="8">
    <location>
        <begin position="199"/>
        <end position="223"/>
    </location>
</feature>
<dbReference type="EMBL" id="JAZHOF010000008">
    <property type="protein sequence ID" value="MEJ8573610.1"/>
    <property type="molecule type" value="Genomic_DNA"/>
</dbReference>
<dbReference type="Gene3D" id="1.10.3720.10">
    <property type="entry name" value="MetI-like"/>
    <property type="match status" value="1"/>
</dbReference>
<keyword evidence="6 8" id="KW-1133">Transmembrane helix</keyword>
<organism evidence="10 11">
    <name type="scientific">Microbaculum marinum</name>
    <dbReference type="NCBI Taxonomy" id="1764581"/>
    <lineage>
        <taxon>Bacteria</taxon>
        <taxon>Pseudomonadati</taxon>
        <taxon>Pseudomonadota</taxon>
        <taxon>Alphaproteobacteria</taxon>
        <taxon>Hyphomicrobiales</taxon>
        <taxon>Tepidamorphaceae</taxon>
        <taxon>Microbaculum</taxon>
    </lineage>
</organism>
<keyword evidence="5 8" id="KW-0812">Transmembrane</keyword>
<evidence type="ECO:0000313" key="11">
    <source>
        <dbReference type="Proteomes" id="UP001378188"/>
    </source>
</evidence>
<dbReference type="SUPFAM" id="SSF161098">
    <property type="entry name" value="MetI-like"/>
    <property type="match status" value="1"/>
</dbReference>
<evidence type="ECO:0000256" key="6">
    <source>
        <dbReference type="ARBA" id="ARBA00022989"/>
    </source>
</evidence>
<dbReference type="InterPro" id="IPR035906">
    <property type="entry name" value="MetI-like_sf"/>
</dbReference>
<dbReference type="CDD" id="cd06261">
    <property type="entry name" value="TM_PBP2"/>
    <property type="match status" value="1"/>
</dbReference>
<accession>A0AAW9RNU8</accession>
<feature type="domain" description="ABC transmembrane type-1" evidence="9">
    <location>
        <begin position="74"/>
        <end position="263"/>
    </location>
</feature>
<name>A0AAW9RNU8_9HYPH</name>